<accession>A0A1X1UK57</accession>
<evidence type="ECO:0008006" key="4">
    <source>
        <dbReference type="Google" id="ProtNLM"/>
    </source>
</evidence>
<proteinExistence type="predicted"/>
<keyword evidence="3" id="KW-1185">Reference proteome</keyword>
<evidence type="ECO:0000256" key="1">
    <source>
        <dbReference type="SAM" id="SignalP"/>
    </source>
</evidence>
<organism evidence="2 3">
    <name type="scientific">Mycobacterium fragae</name>
    <dbReference type="NCBI Taxonomy" id="1260918"/>
    <lineage>
        <taxon>Bacteria</taxon>
        <taxon>Bacillati</taxon>
        <taxon>Actinomycetota</taxon>
        <taxon>Actinomycetes</taxon>
        <taxon>Mycobacteriales</taxon>
        <taxon>Mycobacteriaceae</taxon>
        <taxon>Mycobacterium</taxon>
    </lineage>
</organism>
<name>A0A1X1UK57_9MYCO</name>
<feature type="chain" id="PRO_5038403717" description="DUF5642 domain-containing protein" evidence="1">
    <location>
        <begin position="23"/>
        <end position="184"/>
    </location>
</feature>
<dbReference type="AlphaFoldDB" id="A0A1X1UK57"/>
<keyword evidence="1" id="KW-0732">Signal</keyword>
<dbReference type="Proteomes" id="UP000194000">
    <property type="component" value="Unassembled WGS sequence"/>
</dbReference>
<reference evidence="2 3" key="1">
    <citation type="submission" date="2016-01" db="EMBL/GenBank/DDBJ databases">
        <title>The new phylogeny of the genus Mycobacterium.</title>
        <authorList>
            <person name="Tarcisio F."/>
            <person name="Conor M."/>
            <person name="Antonella G."/>
            <person name="Elisabetta G."/>
            <person name="Giulia F.S."/>
            <person name="Sara T."/>
            <person name="Anna F."/>
            <person name="Clotilde B."/>
            <person name="Roberto B."/>
            <person name="Veronica D.S."/>
            <person name="Fabio R."/>
            <person name="Monica P."/>
            <person name="Olivier J."/>
            <person name="Enrico T."/>
            <person name="Nicola S."/>
        </authorList>
    </citation>
    <scope>NUCLEOTIDE SEQUENCE [LARGE SCALE GENOMIC DNA]</scope>
    <source>
        <strain evidence="2 3">DSM 45731</strain>
    </source>
</reference>
<dbReference type="EMBL" id="LQOW01000031">
    <property type="protein sequence ID" value="ORV57240.1"/>
    <property type="molecule type" value="Genomic_DNA"/>
</dbReference>
<gene>
    <name evidence="2" type="ORF">AWC06_00620</name>
</gene>
<protein>
    <recommendedName>
        <fullName evidence="4">DUF5642 domain-containing protein</fullName>
    </recommendedName>
</protein>
<evidence type="ECO:0000313" key="3">
    <source>
        <dbReference type="Proteomes" id="UP000194000"/>
    </source>
</evidence>
<feature type="signal peptide" evidence="1">
    <location>
        <begin position="1"/>
        <end position="22"/>
    </location>
</feature>
<comment type="caution">
    <text evidence="2">The sequence shown here is derived from an EMBL/GenBank/DDBJ whole genome shotgun (WGS) entry which is preliminary data.</text>
</comment>
<dbReference type="RefSeq" id="WP_085200049.1">
    <property type="nucleotide sequence ID" value="NZ_JACKVI010000012.1"/>
</dbReference>
<sequence>MATNVRSIGIAALAAATVWAIGATVDACSSKAPQSTNYSNLLANPNDVWDTTAYSAAPPTSNPNGQTGVQDVYTHRDQTRQITDTILVLSDPAAATASLKQTQAGLGNKVVNSKAQPAPVGIGGTIVSGSSPDGSKAVSVLLFTEGKAAATVEFAGSPKDPATPDLVTEFGQHQDAAIKKGLPA</sequence>
<evidence type="ECO:0000313" key="2">
    <source>
        <dbReference type="EMBL" id="ORV57240.1"/>
    </source>
</evidence>
<dbReference type="OrthoDB" id="4751027at2"/>
<dbReference type="STRING" id="1260918.AWC06_00620"/>